<reference evidence="1 2" key="1">
    <citation type="journal article" date="2019" name="Sci. Rep.">
        <title>Orb-weaving spider Araneus ventricosus genome elucidates the spidroin gene catalogue.</title>
        <authorList>
            <person name="Kono N."/>
            <person name="Nakamura H."/>
            <person name="Ohtoshi R."/>
            <person name="Moran D.A.P."/>
            <person name="Shinohara A."/>
            <person name="Yoshida Y."/>
            <person name="Fujiwara M."/>
            <person name="Mori M."/>
            <person name="Tomita M."/>
            <person name="Arakawa K."/>
        </authorList>
    </citation>
    <scope>NUCLEOTIDE SEQUENCE [LARGE SCALE GENOMIC DNA]</scope>
</reference>
<gene>
    <name evidence="1" type="ORF">AVEN_206572_1</name>
</gene>
<dbReference type="EMBL" id="BGPR01006774">
    <property type="protein sequence ID" value="GBN21762.1"/>
    <property type="molecule type" value="Genomic_DNA"/>
</dbReference>
<evidence type="ECO:0000313" key="1">
    <source>
        <dbReference type="EMBL" id="GBN21762.1"/>
    </source>
</evidence>
<sequence>MQGYSKQLHRITNGYNFRANKDRKKNLNTMQKEASSFVCDSTNYSMGLSLGTLCDFTQAASVGSPFNYHVKHSLCIPSTCSLLHAKDALRQSLRYISMRYA</sequence>
<keyword evidence="2" id="KW-1185">Reference proteome</keyword>
<accession>A0A4Y2M4R9</accession>
<protein>
    <submittedName>
        <fullName evidence="1">Uncharacterized protein</fullName>
    </submittedName>
</protein>
<dbReference type="Proteomes" id="UP000499080">
    <property type="component" value="Unassembled WGS sequence"/>
</dbReference>
<dbReference type="AlphaFoldDB" id="A0A4Y2M4R9"/>
<comment type="caution">
    <text evidence="1">The sequence shown here is derived from an EMBL/GenBank/DDBJ whole genome shotgun (WGS) entry which is preliminary data.</text>
</comment>
<name>A0A4Y2M4R9_ARAVE</name>
<evidence type="ECO:0000313" key="2">
    <source>
        <dbReference type="Proteomes" id="UP000499080"/>
    </source>
</evidence>
<organism evidence="1 2">
    <name type="scientific">Araneus ventricosus</name>
    <name type="common">Orbweaver spider</name>
    <name type="synonym">Epeira ventricosa</name>
    <dbReference type="NCBI Taxonomy" id="182803"/>
    <lineage>
        <taxon>Eukaryota</taxon>
        <taxon>Metazoa</taxon>
        <taxon>Ecdysozoa</taxon>
        <taxon>Arthropoda</taxon>
        <taxon>Chelicerata</taxon>
        <taxon>Arachnida</taxon>
        <taxon>Araneae</taxon>
        <taxon>Araneomorphae</taxon>
        <taxon>Entelegynae</taxon>
        <taxon>Araneoidea</taxon>
        <taxon>Araneidae</taxon>
        <taxon>Araneus</taxon>
    </lineage>
</organism>
<proteinExistence type="predicted"/>